<accession>A0A6J5RMA2</accession>
<organism evidence="3">
    <name type="scientific">uncultured Caudovirales phage</name>
    <dbReference type="NCBI Taxonomy" id="2100421"/>
    <lineage>
        <taxon>Viruses</taxon>
        <taxon>Duplodnaviria</taxon>
        <taxon>Heunggongvirae</taxon>
        <taxon>Uroviricota</taxon>
        <taxon>Caudoviricetes</taxon>
        <taxon>Peduoviridae</taxon>
        <taxon>Maltschvirus</taxon>
        <taxon>Maltschvirus maltsch</taxon>
    </lineage>
</organism>
<gene>
    <name evidence="3" type="ORF">UFOVP1307_137</name>
    <name evidence="1" type="ORF">UFOVP651_209</name>
    <name evidence="2" type="ORF">UFOVP902_65</name>
</gene>
<dbReference type="EMBL" id="LR796859">
    <property type="protein sequence ID" value="CAB4170609.1"/>
    <property type="molecule type" value="Genomic_DNA"/>
</dbReference>
<evidence type="ECO:0000313" key="3">
    <source>
        <dbReference type="EMBL" id="CAB4198533.1"/>
    </source>
</evidence>
<dbReference type="EMBL" id="LR797270">
    <property type="protein sequence ID" value="CAB4198533.1"/>
    <property type="molecule type" value="Genomic_DNA"/>
</dbReference>
<name>A0A6J5RMA2_9CAUD</name>
<proteinExistence type="predicted"/>
<sequence>MTTHRFQTNGRVIMMPVFVSNHITDEMIELFLKSGEAMTINAGKLSEQVVLPYLENFFNCPGQVVDADGYDHLFGTHRNEHKKLAIRKTSAAAKNIGENKRGKCDSISFHHPGVDAIFVINSETFYENAILNYDKTGNCWDVNFYQDMALAGKGKRIGCNAWKNTEMLLKYANKIEL</sequence>
<dbReference type="EMBL" id="LR796625">
    <property type="protein sequence ID" value="CAB4155314.1"/>
    <property type="molecule type" value="Genomic_DNA"/>
</dbReference>
<evidence type="ECO:0000313" key="1">
    <source>
        <dbReference type="EMBL" id="CAB4155314.1"/>
    </source>
</evidence>
<evidence type="ECO:0000313" key="2">
    <source>
        <dbReference type="EMBL" id="CAB4170609.1"/>
    </source>
</evidence>
<protein>
    <submittedName>
        <fullName evidence="3">Uncharacterized protein</fullName>
    </submittedName>
</protein>
<reference evidence="3" key="1">
    <citation type="submission" date="2020-05" db="EMBL/GenBank/DDBJ databases">
        <authorList>
            <person name="Chiriac C."/>
            <person name="Salcher M."/>
            <person name="Ghai R."/>
            <person name="Kavagutti S V."/>
        </authorList>
    </citation>
    <scope>NUCLEOTIDE SEQUENCE</scope>
</reference>